<evidence type="ECO:0000256" key="1">
    <source>
        <dbReference type="ARBA" id="ARBA00004651"/>
    </source>
</evidence>
<dbReference type="PANTHER" id="PTHR43005">
    <property type="entry name" value="BLR7065 PROTEIN"/>
    <property type="match status" value="1"/>
</dbReference>
<dbReference type="Proteomes" id="UP000824037">
    <property type="component" value="Unassembled WGS sequence"/>
</dbReference>
<feature type="transmembrane region" description="Helical" evidence="7">
    <location>
        <begin position="101"/>
        <end position="120"/>
    </location>
</feature>
<evidence type="ECO:0000256" key="4">
    <source>
        <dbReference type="ARBA" id="ARBA00022692"/>
    </source>
</evidence>
<comment type="caution">
    <text evidence="9">The sequence shown here is derived from an EMBL/GenBank/DDBJ whole genome shotgun (WGS) entry which is preliminary data.</text>
</comment>
<dbReference type="InterPro" id="IPR000515">
    <property type="entry name" value="MetI-like"/>
</dbReference>
<evidence type="ECO:0000259" key="8">
    <source>
        <dbReference type="PROSITE" id="PS50928"/>
    </source>
</evidence>
<accession>A0A9D2EFY4</accession>
<dbReference type="InterPro" id="IPR035906">
    <property type="entry name" value="MetI-like_sf"/>
</dbReference>
<dbReference type="PROSITE" id="PS50928">
    <property type="entry name" value="ABC_TM1"/>
    <property type="match status" value="1"/>
</dbReference>
<keyword evidence="5 7" id="KW-1133">Transmembrane helix</keyword>
<keyword evidence="4 7" id="KW-0812">Transmembrane</keyword>
<protein>
    <submittedName>
        <fullName evidence="9">Sugar ABC transporter permease</fullName>
    </submittedName>
</protein>
<organism evidence="9 10">
    <name type="scientific">Candidatus Ruania gallistercoris</name>
    <dbReference type="NCBI Taxonomy" id="2838746"/>
    <lineage>
        <taxon>Bacteria</taxon>
        <taxon>Bacillati</taxon>
        <taxon>Actinomycetota</taxon>
        <taxon>Actinomycetes</taxon>
        <taxon>Micrococcales</taxon>
        <taxon>Ruaniaceae</taxon>
        <taxon>Ruania</taxon>
    </lineage>
</organism>
<feature type="domain" description="ABC transmembrane type-1" evidence="8">
    <location>
        <begin position="95"/>
        <end position="309"/>
    </location>
</feature>
<gene>
    <name evidence="9" type="ORF">H9815_13315</name>
</gene>
<keyword evidence="6 7" id="KW-0472">Membrane</keyword>
<evidence type="ECO:0000256" key="3">
    <source>
        <dbReference type="ARBA" id="ARBA00022475"/>
    </source>
</evidence>
<comment type="similarity">
    <text evidence="7">Belongs to the binding-protein-dependent transport system permease family.</text>
</comment>
<dbReference type="Pfam" id="PF00528">
    <property type="entry name" value="BPD_transp_1"/>
    <property type="match status" value="1"/>
</dbReference>
<evidence type="ECO:0000313" key="9">
    <source>
        <dbReference type="EMBL" id="HIZ36747.1"/>
    </source>
</evidence>
<dbReference type="GO" id="GO:0005886">
    <property type="term" value="C:plasma membrane"/>
    <property type="evidence" value="ECO:0007669"/>
    <property type="project" value="UniProtKB-SubCell"/>
</dbReference>
<keyword evidence="2 7" id="KW-0813">Transport</keyword>
<feature type="transmembrane region" description="Helical" evidence="7">
    <location>
        <begin position="290"/>
        <end position="316"/>
    </location>
</feature>
<evidence type="ECO:0000256" key="6">
    <source>
        <dbReference type="ARBA" id="ARBA00023136"/>
    </source>
</evidence>
<feature type="transmembrane region" description="Helical" evidence="7">
    <location>
        <begin position="183"/>
        <end position="207"/>
    </location>
</feature>
<dbReference type="SUPFAM" id="SSF161098">
    <property type="entry name" value="MetI-like"/>
    <property type="match status" value="1"/>
</dbReference>
<evidence type="ECO:0000256" key="7">
    <source>
        <dbReference type="RuleBase" id="RU363032"/>
    </source>
</evidence>
<dbReference type="PANTHER" id="PTHR43005:SF1">
    <property type="entry name" value="SPERMIDINE_PUTRESCINE TRANSPORT SYSTEM PERMEASE PROTEIN"/>
    <property type="match status" value="1"/>
</dbReference>
<dbReference type="CDD" id="cd06261">
    <property type="entry name" value="TM_PBP2"/>
    <property type="match status" value="1"/>
</dbReference>
<evidence type="ECO:0000256" key="2">
    <source>
        <dbReference type="ARBA" id="ARBA00022448"/>
    </source>
</evidence>
<proteinExistence type="inferred from homology"/>
<evidence type="ECO:0000256" key="5">
    <source>
        <dbReference type="ARBA" id="ARBA00022989"/>
    </source>
</evidence>
<dbReference type="EMBL" id="DXBY01000228">
    <property type="protein sequence ID" value="HIZ36747.1"/>
    <property type="molecule type" value="Genomic_DNA"/>
</dbReference>
<feature type="transmembrane region" description="Helical" evidence="7">
    <location>
        <begin position="240"/>
        <end position="262"/>
    </location>
</feature>
<keyword evidence="3" id="KW-1003">Cell membrane</keyword>
<reference evidence="9" key="2">
    <citation type="submission" date="2021-04" db="EMBL/GenBank/DDBJ databases">
        <authorList>
            <person name="Gilroy R."/>
        </authorList>
    </citation>
    <scope>NUCLEOTIDE SEQUENCE</scope>
    <source>
        <strain evidence="9">ChiGjej4B4-7305</strain>
    </source>
</reference>
<feature type="transmembrane region" description="Helical" evidence="7">
    <location>
        <begin position="36"/>
        <end position="57"/>
    </location>
</feature>
<sequence>MTASIAHARDPRTDGSAPRRRTLKGLWRRLAKADKVGLAFVLPSMVAVVGLLIYPVVSSVYYSLTDQSLLRRDHELVWLDNFQTLITNADFWSAFVTSIRWTAGSIVGQLLLGLLLALCLDKVRRFSGLYRVLLIVPWAFPPIVIGFGWQWILDDVYGFLPNLLTSMGITSENVSPLASPDTVFWTVLAINIWFGAPLFMVNILAALKTIPKEQYEAALMDGANGWQQFSFITLRHIRNVIGLLVILRIIWVFNNFELLFLLTGGGPGDMTTTLPIFAYRTGWGLHQLGMASAITVLLLVFLLLMARIAFAALNYWEREDS</sequence>
<dbReference type="Gene3D" id="1.10.3720.10">
    <property type="entry name" value="MetI-like"/>
    <property type="match status" value="1"/>
</dbReference>
<comment type="subcellular location">
    <subcellularLocation>
        <location evidence="1 7">Cell membrane</location>
        <topology evidence="1 7">Multi-pass membrane protein</topology>
    </subcellularLocation>
</comment>
<dbReference type="AlphaFoldDB" id="A0A9D2EFY4"/>
<name>A0A9D2EFY4_9MICO</name>
<reference evidence="9" key="1">
    <citation type="journal article" date="2021" name="PeerJ">
        <title>Extensive microbial diversity within the chicken gut microbiome revealed by metagenomics and culture.</title>
        <authorList>
            <person name="Gilroy R."/>
            <person name="Ravi A."/>
            <person name="Getino M."/>
            <person name="Pursley I."/>
            <person name="Horton D.L."/>
            <person name="Alikhan N.F."/>
            <person name="Baker D."/>
            <person name="Gharbi K."/>
            <person name="Hall N."/>
            <person name="Watson M."/>
            <person name="Adriaenssens E.M."/>
            <person name="Foster-Nyarko E."/>
            <person name="Jarju S."/>
            <person name="Secka A."/>
            <person name="Antonio M."/>
            <person name="Oren A."/>
            <person name="Chaudhuri R.R."/>
            <person name="La Ragione R."/>
            <person name="Hildebrand F."/>
            <person name="Pallen M.J."/>
        </authorList>
    </citation>
    <scope>NUCLEOTIDE SEQUENCE</scope>
    <source>
        <strain evidence="9">ChiGjej4B4-7305</strain>
    </source>
</reference>
<dbReference type="GO" id="GO:0055085">
    <property type="term" value="P:transmembrane transport"/>
    <property type="evidence" value="ECO:0007669"/>
    <property type="project" value="InterPro"/>
</dbReference>
<feature type="transmembrane region" description="Helical" evidence="7">
    <location>
        <begin position="132"/>
        <end position="152"/>
    </location>
</feature>
<evidence type="ECO:0000313" key="10">
    <source>
        <dbReference type="Proteomes" id="UP000824037"/>
    </source>
</evidence>